<dbReference type="Proteomes" id="UP000199754">
    <property type="component" value="Plasmid pSMR1-2"/>
</dbReference>
<dbReference type="InterPro" id="IPR011033">
    <property type="entry name" value="PRC_barrel-like_sf"/>
</dbReference>
<protein>
    <recommendedName>
        <fullName evidence="1">PRC-barrel domain-containing protein</fullName>
    </recommendedName>
</protein>
<evidence type="ECO:0000313" key="3">
    <source>
        <dbReference type="Proteomes" id="UP000199754"/>
    </source>
</evidence>
<keyword evidence="2" id="KW-0614">Plasmid</keyword>
<dbReference type="KEGG" id="spse:SULPSESMR1_03915"/>
<dbReference type="InterPro" id="IPR014747">
    <property type="entry name" value="Bac_photo_RC_H_C"/>
</dbReference>
<feature type="domain" description="PRC-barrel" evidence="1">
    <location>
        <begin position="77"/>
        <end position="124"/>
    </location>
</feature>
<proteinExistence type="predicted"/>
<reference evidence="2 3" key="1">
    <citation type="submission" date="2017-07" db="EMBL/GenBank/DDBJ databases">
        <title>Genome Sequence of Sulfitobacter pseudonitzschiae Strain SMR1 Isolated from a culture of the Diatom Skeletonema marinoi.</title>
        <authorList>
            <person name="Topel M."/>
            <person name="Pinder M.I.M."/>
            <person name="Johansson O.N."/>
            <person name="Kourtchenko O."/>
            <person name="Godhe A."/>
            <person name="Clarke A.K."/>
        </authorList>
    </citation>
    <scope>NUCLEOTIDE SEQUENCE [LARGE SCALE GENOMIC DNA]</scope>
    <source>
        <strain evidence="2 3">SMR1</strain>
        <plasmid evidence="2 3">pSMR1-2</plasmid>
    </source>
</reference>
<organism evidence="2 3">
    <name type="scientific">Pseudosulfitobacter pseudonitzschiae</name>
    <dbReference type="NCBI Taxonomy" id="1402135"/>
    <lineage>
        <taxon>Bacteria</taxon>
        <taxon>Pseudomonadati</taxon>
        <taxon>Pseudomonadota</taxon>
        <taxon>Alphaproteobacteria</taxon>
        <taxon>Rhodobacterales</taxon>
        <taxon>Roseobacteraceae</taxon>
        <taxon>Pseudosulfitobacter</taxon>
    </lineage>
</organism>
<sequence length="179" mass="20408">MHPVLKPTSRSHDSSKPIFYGFYGWHPYWYGGYGYAMVGGVQPAGLTPGQTVDRQQAKLAQEQQKGDGHLHSVEEVTGYYVEATDDNIGHIEDFVIDESSWAVRYLVIDTKNWWPGKMVLISPDWLRGIAWTDGKVHVGVTRDKVKDSPEFDPSTTIDRKYEESIHAHYGYTPYWVGWA</sequence>
<dbReference type="Pfam" id="PF05239">
    <property type="entry name" value="PRC"/>
    <property type="match status" value="1"/>
</dbReference>
<dbReference type="SUPFAM" id="SSF50346">
    <property type="entry name" value="PRC-barrel domain"/>
    <property type="match status" value="1"/>
</dbReference>
<gene>
    <name evidence="2" type="ORF">SULPSESMR1_03915</name>
</gene>
<dbReference type="AlphaFoldDB" id="A0A221K752"/>
<dbReference type="Gene3D" id="3.90.50.10">
    <property type="entry name" value="Photosynthetic Reaction Center, subunit H, domain 2"/>
    <property type="match status" value="1"/>
</dbReference>
<dbReference type="GO" id="GO:0019684">
    <property type="term" value="P:photosynthesis, light reaction"/>
    <property type="evidence" value="ECO:0007669"/>
    <property type="project" value="InterPro"/>
</dbReference>
<evidence type="ECO:0000259" key="1">
    <source>
        <dbReference type="Pfam" id="PF05239"/>
    </source>
</evidence>
<keyword evidence="3" id="KW-1185">Reference proteome</keyword>
<accession>A0A221K752</accession>
<evidence type="ECO:0000313" key="2">
    <source>
        <dbReference type="EMBL" id="ASM74842.1"/>
    </source>
</evidence>
<geneLocation type="plasmid" evidence="2 3">
    <name>pSMR1-2</name>
</geneLocation>
<dbReference type="InterPro" id="IPR027275">
    <property type="entry name" value="PRC-brl_dom"/>
</dbReference>
<name>A0A221K752_9RHOB</name>
<dbReference type="EMBL" id="CP022417">
    <property type="protein sequence ID" value="ASM74842.1"/>
    <property type="molecule type" value="Genomic_DNA"/>
</dbReference>
<dbReference type="GO" id="GO:0030077">
    <property type="term" value="C:plasma membrane light-harvesting complex"/>
    <property type="evidence" value="ECO:0007669"/>
    <property type="project" value="InterPro"/>
</dbReference>